<reference evidence="1" key="2">
    <citation type="journal article" date="2015" name="Data Brief">
        <title>Shoot transcriptome of the giant reed, Arundo donax.</title>
        <authorList>
            <person name="Barrero R.A."/>
            <person name="Guerrero F.D."/>
            <person name="Moolhuijzen P."/>
            <person name="Goolsby J.A."/>
            <person name="Tidwell J."/>
            <person name="Bellgard S.E."/>
            <person name="Bellgard M.I."/>
        </authorList>
    </citation>
    <scope>NUCLEOTIDE SEQUENCE</scope>
    <source>
        <tissue evidence="1">Shoot tissue taken approximately 20 cm above the soil surface</tissue>
    </source>
</reference>
<dbReference type="AlphaFoldDB" id="A0A0A9GCC0"/>
<name>A0A0A9GCC0_ARUDO</name>
<sequence length="132" mass="15365">MRPWKRVIDPSPDHLVLDGKNTDNSELQMYASLYFSEISELLRRLPRVILLMLKTNDCLRAVNHALVGGTSLESFMIIGRVSSEAVLDAKRMNRRSFLNRLMIWLEEVLLEARFFSLKLLLCFMQLRKLLPS</sequence>
<accession>A0A0A9GCC0</accession>
<organism evidence="1">
    <name type="scientific">Arundo donax</name>
    <name type="common">Giant reed</name>
    <name type="synonym">Donax arundinaceus</name>
    <dbReference type="NCBI Taxonomy" id="35708"/>
    <lineage>
        <taxon>Eukaryota</taxon>
        <taxon>Viridiplantae</taxon>
        <taxon>Streptophyta</taxon>
        <taxon>Embryophyta</taxon>
        <taxon>Tracheophyta</taxon>
        <taxon>Spermatophyta</taxon>
        <taxon>Magnoliopsida</taxon>
        <taxon>Liliopsida</taxon>
        <taxon>Poales</taxon>
        <taxon>Poaceae</taxon>
        <taxon>PACMAD clade</taxon>
        <taxon>Arundinoideae</taxon>
        <taxon>Arundineae</taxon>
        <taxon>Arundo</taxon>
    </lineage>
</organism>
<dbReference type="EMBL" id="GBRH01175166">
    <property type="protein sequence ID" value="JAE22730.1"/>
    <property type="molecule type" value="Transcribed_RNA"/>
</dbReference>
<reference evidence="1" key="1">
    <citation type="submission" date="2014-09" db="EMBL/GenBank/DDBJ databases">
        <authorList>
            <person name="Magalhaes I.L.F."/>
            <person name="Oliveira U."/>
            <person name="Santos F.R."/>
            <person name="Vidigal T.H.D.A."/>
            <person name="Brescovit A.D."/>
            <person name="Santos A.J."/>
        </authorList>
    </citation>
    <scope>NUCLEOTIDE SEQUENCE</scope>
    <source>
        <tissue evidence="1">Shoot tissue taken approximately 20 cm above the soil surface</tissue>
    </source>
</reference>
<proteinExistence type="predicted"/>
<protein>
    <submittedName>
        <fullName evidence="1">Uncharacterized protein</fullName>
    </submittedName>
</protein>
<evidence type="ECO:0000313" key="1">
    <source>
        <dbReference type="EMBL" id="JAE22730.1"/>
    </source>
</evidence>